<dbReference type="GO" id="GO:0071973">
    <property type="term" value="P:bacterial-type flagellum-dependent cell motility"/>
    <property type="evidence" value="ECO:0007669"/>
    <property type="project" value="InterPro"/>
</dbReference>
<proteinExistence type="inferred from homology"/>
<evidence type="ECO:0000256" key="1">
    <source>
        <dbReference type="ARBA" id="ARBA00004117"/>
    </source>
</evidence>
<dbReference type="InterPro" id="IPR023087">
    <property type="entry name" value="Flg_Motor_Flig_C"/>
</dbReference>
<dbReference type="InterPro" id="IPR028263">
    <property type="entry name" value="FliG_N"/>
</dbReference>
<evidence type="ECO:0000259" key="10">
    <source>
        <dbReference type="Pfam" id="PF01706"/>
    </source>
</evidence>
<feature type="domain" description="Flagellar motor switch protein FliG N-terminal" evidence="12">
    <location>
        <begin position="7"/>
        <end position="108"/>
    </location>
</feature>
<comment type="similarity">
    <text evidence="3">Belongs to the FliG family.</text>
</comment>
<evidence type="ECO:0000256" key="9">
    <source>
        <dbReference type="ARBA" id="ARBA00023143"/>
    </source>
</evidence>
<gene>
    <name evidence="13" type="primary">fliG</name>
    <name evidence="13" type="ORF">GCM10010196_10480</name>
</gene>
<evidence type="ECO:0000256" key="6">
    <source>
        <dbReference type="ARBA" id="ARBA00022500"/>
    </source>
</evidence>
<comment type="caution">
    <text evidence="13">The sequence shown here is derived from an EMBL/GenBank/DDBJ whole genome shotgun (WGS) entry which is preliminary data.</text>
</comment>
<keyword evidence="9" id="KW-0975">Bacterial flagellum</keyword>
<dbReference type="Pfam" id="PF01706">
    <property type="entry name" value="FliG_C"/>
    <property type="match status" value="1"/>
</dbReference>
<name>A0A918FBI3_AGRME</name>
<feature type="domain" description="Flagellar motor switch protein FliG C-terminal" evidence="10">
    <location>
        <begin position="221"/>
        <end position="327"/>
    </location>
</feature>
<dbReference type="PANTHER" id="PTHR30534">
    <property type="entry name" value="FLAGELLAR MOTOR SWITCH PROTEIN FLIG"/>
    <property type="match status" value="1"/>
</dbReference>
<keyword evidence="8" id="KW-0472">Membrane</keyword>
<dbReference type="GO" id="GO:0009425">
    <property type="term" value="C:bacterial-type flagellum basal body"/>
    <property type="evidence" value="ECO:0007669"/>
    <property type="project" value="UniProtKB-SubCell"/>
</dbReference>
<reference evidence="13" key="2">
    <citation type="submission" date="2020-09" db="EMBL/GenBank/DDBJ databases">
        <authorList>
            <person name="Sun Q."/>
            <person name="Ohkuma M."/>
        </authorList>
    </citation>
    <scope>NUCLEOTIDE SEQUENCE</scope>
    <source>
        <strain evidence="13">JCM 3346</strain>
    </source>
</reference>
<accession>A0A918FBI3</accession>
<dbReference type="SUPFAM" id="SSF48029">
    <property type="entry name" value="FliG"/>
    <property type="match status" value="2"/>
</dbReference>
<dbReference type="NCBIfam" id="TIGR00207">
    <property type="entry name" value="fliG"/>
    <property type="match status" value="1"/>
</dbReference>
<reference evidence="13" key="1">
    <citation type="journal article" date="2014" name="Int. J. Syst. Evol. Microbiol.">
        <title>Complete genome sequence of Corynebacterium casei LMG S-19264T (=DSM 44701T), isolated from a smear-ripened cheese.</title>
        <authorList>
            <consortium name="US DOE Joint Genome Institute (JGI-PGF)"/>
            <person name="Walter F."/>
            <person name="Albersmeier A."/>
            <person name="Kalinowski J."/>
            <person name="Ruckert C."/>
        </authorList>
    </citation>
    <scope>NUCLEOTIDE SEQUENCE</scope>
    <source>
        <strain evidence="13">JCM 3346</strain>
    </source>
</reference>
<dbReference type="AlphaFoldDB" id="A0A918FBI3"/>
<keyword evidence="13" id="KW-0969">Cilium</keyword>
<feature type="domain" description="Flagellar motor switch protein FliG middle" evidence="11">
    <location>
        <begin position="117"/>
        <end position="189"/>
    </location>
</feature>
<evidence type="ECO:0000259" key="12">
    <source>
        <dbReference type="Pfam" id="PF14842"/>
    </source>
</evidence>
<sequence length="338" mass="36332">MNDAATMTGAQKVALVLMNLERDQAAALLKEFSETEAEEIAAEIIRLQRVDLDAADHAIAEFHELAMRGRLAARGGLDVAEGLLESSFGSERATGVMNRVASSLAGRSFEFLDAAEPAQVISLLEAEMAETVALVLTHLRTPQASNILAALPDVRRADVAECIAGLSSATPAAVAIVSQVLKSRAASMISPRSAAEVTGGVQPLVDIINRAPVATEKAVLEALEQRNPELAAEVRSRLLTFTDLVRFEDRDVQLIVRGIDMGVLALALRGAPAAVEEKIRANLSERNRELLNSEVELLGQVRVSQVEEARSELVRTIRELAEEGRITVQRGDADEFVS</sequence>
<keyword evidence="13" id="KW-0966">Cell projection</keyword>
<dbReference type="InterPro" id="IPR011002">
    <property type="entry name" value="FliG_a-hlx"/>
</dbReference>
<keyword evidence="6" id="KW-0145">Chemotaxis</keyword>
<dbReference type="Pfam" id="PF14842">
    <property type="entry name" value="FliG_N"/>
    <property type="match status" value="1"/>
</dbReference>
<dbReference type="InterPro" id="IPR000090">
    <property type="entry name" value="Flg_Motor_Flig"/>
</dbReference>
<dbReference type="GO" id="GO:0003774">
    <property type="term" value="F:cytoskeletal motor activity"/>
    <property type="evidence" value="ECO:0007669"/>
    <property type="project" value="InterPro"/>
</dbReference>
<dbReference type="Proteomes" id="UP000610303">
    <property type="component" value="Unassembled WGS sequence"/>
</dbReference>
<keyword evidence="5" id="KW-1003">Cell membrane</keyword>
<dbReference type="Pfam" id="PF14841">
    <property type="entry name" value="FliG_M"/>
    <property type="match status" value="1"/>
</dbReference>
<evidence type="ECO:0000256" key="8">
    <source>
        <dbReference type="ARBA" id="ARBA00023136"/>
    </source>
</evidence>
<dbReference type="InterPro" id="IPR032779">
    <property type="entry name" value="FliG_M"/>
</dbReference>
<dbReference type="PANTHER" id="PTHR30534:SF0">
    <property type="entry name" value="FLAGELLAR MOTOR SWITCH PROTEIN FLIG"/>
    <property type="match status" value="1"/>
</dbReference>
<dbReference type="PRINTS" id="PR00954">
    <property type="entry name" value="FLGMOTORFLIG"/>
</dbReference>
<dbReference type="GO" id="GO:0005886">
    <property type="term" value="C:plasma membrane"/>
    <property type="evidence" value="ECO:0007669"/>
    <property type="project" value="UniProtKB-SubCell"/>
</dbReference>
<evidence type="ECO:0000256" key="5">
    <source>
        <dbReference type="ARBA" id="ARBA00022475"/>
    </source>
</evidence>
<evidence type="ECO:0000259" key="11">
    <source>
        <dbReference type="Pfam" id="PF14841"/>
    </source>
</evidence>
<dbReference type="RefSeq" id="WP_308426124.1">
    <property type="nucleotide sequence ID" value="NZ_BMRJ01000001.1"/>
</dbReference>
<comment type="subcellular location">
    <subcellularLocation>
        <location evidence="1">Bacterial flagellum basal body</location>
    </subcellularLocation>
    <subcellularLocation>
        <location evidence="2">Cell membrane</location>
        <topology evidence="2">Peripheral membrane protein</topology>
        <orientation evidence="2">Cytoplasmic side</orientation>
    </subcellularLocation>
</comment>
<keyword evidence="14" id="KW-1185">Reference proteome</keyword>
<evidence type="ECO:0000256" key="2">
    <source>
        <dbReference type="ARBA" id="ARBA00004413"/>
    </source>
</evidence>
<evidence type="ECO:0000313" key="14">
    <source>
        <dbReference type="Proteomes" id="UP000610303"/>
    </source>
</evidence>
<keyword evidence="7" id="KW-0283">Flagellar rotation</keyword>
<evidence type="ECO:0000256" key="4">
    <source>
        <dbReference type="ARBA" id="ARBA00021870"/>
    </source>
</evidence>
<evidence type="ECO:0000256" key="7">
    <source>
        <dbReference type="ARBA" id="ARBA00022779"/>
    </source>
</evidence>
<evidence type="ECO:0000313" key="13">
    <source>
        <dbReference type="EMBL" id="GGR19185.1"/>
    </source>
</evidence>
<keyword evidence="13" id="KW-0282">Flagellum</keyword>
<evidence type="ECO:0000256" key="3">
    <source>
        <dbReference type="ARBA" id="ARBA00010299"/>
    </source>
</evidence>
<protein>
    <recommendedName>
        <fullName evidence="4">Flagellar motor switch protein FliG</fullName>
    </recommendedName>
</protein>
<dbReference type="Gene3D" id="1.10.220.30">
    <property type="match status" value="3"/>
</dbReference>
<organism evidence="13 14">
    <name type="scientific">Agromyces mediolanus</name>
    <name type="common">Corynebacterium mediolanum</name>
    <dbReference type="NCBI Taxonomy" id="41986"/>
    <lineage>
        <taxon>Bacteria</taxon>
        <taxon>Bacillati</taxon>
        <taxon>Actinomycetota</taxon>
        <taxon>Actinomycetes</taxon>
        <taxon>Micrococcales</taxon>
        <taxon>Microbacteriaceae</taxon>
        <taxon>Agromyces</taxon>
    </lineage>
</organism>
<dbReference type="GO" id="GO:0006935">
    <property type="term" value="P:chemotaxis"/>
    <property type="evidence" value="ECO:0007669"/>
    <property type="project" value="UniProtKB-KW"/>
</dbReference>
<dbReference type="EMBL" id="BMRJ01000001">
    <property type="protein sequence ID" value="GGR19185.1"/>
    <property type="molecule type" value="Genomic_DNA"/>
</dbReference>